<dbReference type="EMBL" id="JABMIG020000030">
    <property type="protein sequence ID" value="KAL3800831.1"/>
    <property type="molecule type" value="Genomic_DNA"/>
</dbReference>
<comment type="caution">
    <text evidence="2">The sequence shown here is derived from an EMBL/GenBank/DDBJ whole genome shotgun (WGS) entry which is preliminary data.</text>
</comment>
<keyword evidence="3" id="KW-1185">Reference proteome</keyword>
<dbReference type="Proteomes" id="UP001516023">
    <property type="component" value="Unassembled WGS sequence"/>
</dbReference>
<feature type="region of interest" description="Disordered" evidence="1">
    <location>
        <begin position="46"/>
        <end position="84"/>
    </location>
</feature>
<gene>
    <name evidence="2" type="ORF">HJC23_001668</name>
</gene>
<evidence type="ECO:0000313" key="3">
    <source>
        <dbReference type="Proteomes" id="UP001516023"/>
    </source>
</evidence>
<proteinExistence type="predicted"/>
<reference evidence="2 3" key="1">
    <citation type="journal article" date="2020" name="G3 (Bethesda)">
        <title>Improved Reference Genome for Cyclotella cryptica CCMP332, a Model for Cell Wall Morphogenesis, Salinity Adaptation, and Lipid Production in Diatoms (Bacillariophyta).</title>
        <authorList>
            <person name="Roberts W.R."/>
            <person name="Downey K.M."/>
            <person name="Ruck E.C."/>
            <person name="Traller J.C."/>
            <person name="Alverson A.J."/>
        </authorList>
    </citation>
    <scope>NUCLEOTIDE SEQUENCE [LARGE SCALE GENOMIC DNA]</scope>
    <source>
        <strain evidence="2 3">CCMP332</strain>
    </source>
</reference>
<dbReference type="AlphaFoldDB" id="A0ABD3QMW1"/>
<protein>
    <submittedName>
        <fullName evidence="2">Uncharacterized protein</fullName>
    </submittedName>
</protein>
<evidence type="ECO:0000256" key="1">
    <source>
        <dbReference type="SAM" id="MobiDB-lite"/>
    </source>
</evidence>
<sequence length="84" mass="9413">MLYFRPRYIAYKECNPDKKRVERINAVFNLDLDLLSSFSSIHVGPSGSKLQGSLQGNAVENSQDDGDLSSPLIEEDSCKTKMLM</sequence>
<accession>A0ABD3QMW1</accession>
<organism evidence="2 3">
    <name type="scientific">Cyclotella cryptica</name>
    <dbReference type="NCBI Taxonomy" id="29204"/>
    <lineage>
        <taxon>Eukaryota</taxon>
        <taxon>Sar</taxon>
        <taxon>Stramenopiles</taxon>
        <taxon>Ochrophyta</taxon>
        <taxon>Bacillariophyta</taxon>
        <taxon>Coscinodiscophyceae</taxon>
        <taxon>Thalassiosirophycidae</taxon>
        <taxon>Stephanodiscales</taxon>
        <taxon>Stephanodiscaceae</taxon>
        <taxon>Cyclotella</taxon>
    </lineage>
</organism>
<feature type="compositionally biased region" description="Polar residues" evidence="1">
    <location>
        <begin position="48"/>
        <end position="61"/>
    </location>
</feature>
<evidence type="ECO:0000313" key="2">
    <source>
        <dbReference type="EMBL" id="KAL3800831.1"/>
    </source>
</evidence>
<name>A0ABD3QMW1_9STRA</name>